<dbReference type="GeneID" id="59351777"/>
<evidence type="ECO:0000313" key="1">
    <source>
        <dbReference type="EMBL" id="KAF7291345.1"/>
    </source>
</evidence>
<reference evidence="1" key="1">
    <citation type="submission" date="2020-05" db="EMBL/GenBank/DDBJ databases">
        <title>Mycena genomes resolve the evolution of fungal bioluminescence.</title>
        <authorList>
            <person name="Tsai I.J."/>
        </authorList>
    </citation>
    <scope>NUCLEOTIDE SEQUENCE</scope>
    <source>
        <strain evidence="1">171206Taipei</strain>
    </source>
</reference>
<organism evidence="1 2">
    <name type="scientific">Mycena indigotica</name>
    <dbReference type="NCBI Taxonomy" id="2126181"/>
    <lineage>
        <taxon>Eukaryota</taxon>
        <taxon>Fungi</taxon>
        <taxon>Dikarya</taxon>
        <taxon>Basidiomycota</taxon>
        <taxon>Agaricomycotina</taxon>
        <taxon>Agaricomycetes</taxon>
        <taxon>Agaricomycetidae</taxon>
        <taxon>Agaricales</taxon>
        <taxon>Marasmiineae</taxon>
        <taxon>Mycenaceae</taxon>
        <taxon>Mycena</taxon>
    </lineage>
</organism>
<dbReference type="Proteomes" id="UP000636479">
    <property type="component" value="Unassembled WGS sequence"/>
</dbReference>
<keyword evidence="2" id="KW-1185">Reference proteome</keyword>
<accession>A0A8H6S332</accession>
<protein>
    <recommendedName>
        <fullName evidence="3">F-box domain-containing protein</fullName>
    </recommendedName>
</protein>
<dbReference type="OrthoDB" id="2952383at2759"/>
<comment type="caution">
    <text evidence="1">The sequence shown here is derived from an EMBL/GenBank/DDBJ whole genome shotgun (WGS) entry which is preliminary data.</text>
</comment>
<dbReference type="EMBL" id="JACAZF010000013">
    <property type="protein sequence ID" value="KAF7291345.1"/>
    <property type="molecule type" value="Genomic_DNA"/>
</dbReference>
<gene>
    <name evidence="1" type="ORF">MIND_01279000</name>
</gene>
<sequence>MPNADFLPMPPEVTLENVLGALDQRDLASVALVSRDASQLATSWLYHDVKLDTATGAVRFFQTVVQNAEVAKMVKKLAITRDAYLLAIPLSGFLHLFRAALVAVAAGLQELDLDYGGWDMLHIVEDVHFPQLHSAKMVYLPSLETFLAVNPAIQRLDLTGTLFHPDDTFPTSHAPPMRHLRVLQGPDASIEQLLHSPDTAQTSIVAMVVDWQKYLSFPFAPFFQGRSGSFVNVHDFVSSGLHNVADLLPYLGKYMPQLNKLTIIPGEMETDFESGYWEALYAAFDAHLPAFHSLTKLYLAAQSPMTLSQGPTVPEFMEHVESDFRRLLRWGNLCPTLSVCFFSAMHRHWIREGDPLQPGANGPLTIVWGALHPLAFHAISLLVAAAEPGEFPPEYTAFWRATLGDLGFGNILRNVRQVDENGNRYPLYGFIQFVLSKMPDAATSPFLPLL</sequence>
<name>A0A8H6S332_9AGAR</name>
<dbReference type="RefSeq" id="XP_037214467.1">
    <property type="nucleotide sequence ID" value="XM_037369261.1"/>
</dbReference>
<evidence type="ECO:0000313" key="2">
    <source>
        <dbReference type="Proteomes" id="UP000636479"/>
    </source>
</evidence>
<proteinExistence type="predicted"/>
<evidence type="ECO:0008006" key="3">
    <source>
        <dbReference type="Google" id="ProtNLM"/>
    </source>
</evidence>
<dbReference type="AlphaFoldDB" id="A0A8H6S332"/>